<accession>A0A4R8ZG63</accession>
<dbReference type="OrthoDB" id="345021at2"/>
<feature type="transmembrane region" description="Helical" evidence="2">
    <location>
        <begin position="52"/>
        <end position="69"/>
    </location>
</feature>
<comment type="caution">
    <text evidence="4">The sequence shown here is derived from an EMBL/GenBank/DDBJ whole genome shotgun (WGS) entry which is preliminary data.</text>
</comment>
<name>A0A4R8ZG63_9MICO</name>
<feature type="transmembrane region" description="Helical" evidence="2">
    <location>
        <begin position="81"/>
        <end position="103"/>
    </location>
</feature>
<evidence type="ECO:0000256" key="2">
    <source>
        <dbReference type="SAM" id="Phobius"/>
    </source>
</evidence>
<feature type="domain" description="Plastocyanin-like" evidence="3">
    <location>
        <begin position="383"/>
        <end position="501"/>
    </location>
</feature>
<dbReference type="Gene3D" id="2.60.40.420">
    <property type="entry name" value="Cupredoxins - blue copper proteins"/>
    <property type="match status" value="6"/>
</dbReference>
<evidence type="ECO:0000256" key="1">
    <source>
        <dbReference type="SAM" id="MobiDB-lite"/>
    </source>
</evidence>
<gene>
    <name evidence="4" type="ORF">E3T27_10120</name>
</gene>
<feature type="domain" description="Plastocyanin-like" evidence="3">
    <location>
        <begin position="935"/>
        <end position="1034"/>
    </location>
</feature>
<keyword evidence="2" id="KW-1133">Transmembrane helix</keyword>
<dbReference type="InterPro" id="IPR008972">
    <property type="entry name" value="Cupredoxin"/>
</dbReference>
<keyword evidence="2" id="KW-0472">Membrane</keyword>
<dbReference type="GO" id="GO:0005507">
    <property type="term" value="F:copper ion binding"/>
    <property type="evidence" value="ECO:0007669"/>
    <property type="project" value="InterPro"/>
</dbReference>
<protein>
    <recommendedName>
        <fullName evidence="3">Plastocyanin-like domain-containing protein</fullName>
    </recommendedName>
</protein>
<feature type="region of interest" description="Disordered" evidence="1">
    <location>
        <begin position="168"/>
        <end position="224"/>
    </location>
</feature>
<feature type="compositionally biased region" description="Low complexity" evidence="1">
    <location>
        <begin position="172"/>
        <end position="224"/>
    </location>
</feature>
<dbReference type="SUPFAM" id="SSF49503">
    <property type="entry name" value="Cupredoxins"/>
    <property type="match status" value="6"/>
</dbReference>
<organism evidence="4 5">
    <name type="scientific">Cryobacterium lyxosi</name>
    <dbReference type="NCBI Taxonomy" id="1259228"/>
    <lineage>
        <taxon>Bacteria</taxon>
        <taxon>Bacillati</taxon>
        <taxon>Actinomycetota</taxon>
        <taxon>Actinomycetes</taxon>
        <taxon>Micrococcales</taxon>
        <taxon>Microbacteriaceae</taxon>
        <taxon>Cryobacterium</taxon>
    </lineage>
</organism>
<dbReference type="EMBL" id="SOGT01000012">
    <property type="protein sequence ID" value="TFD25126.1"/>
    <property type="molecule type" value="Genomic_DNA"/>
</dbReference>
<keyword evidence="2" id="KW-0812">Transmembrane</keyword>
<dbReference type="Proteomes" id="UP000298424">
    <property type="component" value="Unassembled WGS sequence"/>
</dbReference>
<reference evidence="4 5" key="1">
    <citation type="submission" date="2019-03" db="EMBL/GenBank/DDBJ databases">
        <title>Genomics of glacier-inhabiting Cryobacterium strains.</title>
        <authorList>
            <person name="Liu Q."/>
            <person name="Xin Y.-H."/>
        </authorList>
    </citation>
    <scope>NUCLEOTIDE SEQUENCE [LARGE SCALE GENOMIC DNA]</scope>
    <source>
        <strain evidence="4 5">TMT1-1</strain>
    </source>
</reference>
<sequence length="1688" mass="179181">MNISMRARVGMGVVLAYGGTAWLHGLHAASAQQDWSSGTSAVHFLRDGTLSLVLVVPAVLVVFAMIARLRPASRMISLARATVAVVGVTTAVFMSGAIGHTLIFPSEHASAAQAVSSAVAPAAQAAPGASVALGAVPPPGAPGAPVAAATKPGFHPHQPSAAWLAKTGQANGSAKAAADPHAAHNGAAEAPSAAAAAADPHAAHNGGASSAGTTGAAVAESATGGHMESTSGAALFEHGAIEAARVFPVLLLLALAGLVLGMRRSDDVTGGYAPKPIRRTRSVVAPTPTRRARPVVAPTPRRSRLVIAVAAGGVVVMTTSALMGSSSATAVIGDPITPANGVCPAGARAIEYDLAAFQVTIPLNGWGDKLPNGLMYALKNADARVNKEKILANPNLTQPLVVRANVGDCVSVKVRNDIAGRRIGLSTQGLVQADVKTSDGARVGLNPDTTISTGTERTYTWYADREGEAPLYDNANLDPNDPKHTTVQNGLYGAVVVHPKDSTWHNQITGADLLTGGRAVESQLFADIRAGEASTRSAVMIFLDENEGVLDRDGKEATFPTTGLRDSTFGINYRSEPLRNRLRAILEHRGTVTPENPGGVAKTITLPNGKTYAPTDNFCNGYVPELGKVVDDPGAKCMGEESHLQSWVFGDEGKLTRTVDGVKVTDSDNLIPKGYVGDPLKFHVVHPGAKETHPWHQHTQRWNADPNNPKSPLNDVQSFGPHEARELKIEGGAGGTQRTVGDTIFHCHLYPHFAQGFWGHLRIFDKLRDGTAQYADGTPLEALQELPNRAGATAAPTAAQPGFPLFVKGDVGQRAYRPPNAVVKDTFAAIRRPGDAPRGPTALEAAGMPALDPDKPGNGYIDPCPTTAPTRVYRPHVIDTPITYNSAGWKDKQGRVYVEESDAVAVRTGQKAPEPYTIRSRVGECVQLFTTNDLHLDENPDVPLDHVNRLDGDYMATEETSEVSTHVHLVKFDQVASDGTSVGWNYSSSAMPGQTYGYRWFVDTALRTTFFHDHQYANLHQQKGLYAAMNVEPADATWHDPKTGAATNGVGPMADIRSASGPDFREMTIFYSDRTPMWKDNGTGPPINPPSAPDNYGQDQGGYSINYKNAPFQIRTKPGVHGAKGDPAYTYSSAVNGDPDTPLLRAYSKDPVVIRNVAGSHEEMHEFNLHGHRWLNEPDNPLSRTVDTQTLSLAEYFNYELQGSQVVKTNPGAAATVAKASNSVANGTPSILQDGAGSPGDYLYGSPLLEDQWMGMWGLFRVPKNAVPDLQPLPDRAAPGSGDAWPALKPGDALKVAPTGSLGSVTPCPTGSRAVAVNVSAIAKDIVYNAKSGDHDPYGTMFVRSEDVTKVRTGAMKTEPLVIRANVGDCVTVTLKNELPRTPAAHTGDLPLPADVTNFPRSNRVSMHPNLLTYNVIDSDGATVGYNYDQTVAPGITTKYTWYVHAAVEDGAANLLDFADRRGSRHHGSYGSLLIEPKGSTYVNPNSGVAITSGAQANVTYTDSAGVKRSFREAVLNWVDGLILRDKAGAILPYPAEGEPSDQGHRGINYTTERFAPRLAKDPEVANVMSSVVHGDPATPLVRAYVGDETHLRLVSGGDRDRPHTFSLNGHGWRYQPSDPNAMIKTAEGGLLTGNAFNYNLLGGAGGRQKLPGDYLYRDGGLENQVNQGLWGIFRVEGSPKADLKPLQ</sequence>
<evidence type="ECO:0000259" key="3">
    <source>
        <dbReference type="Pfam" id="PF07732"/>
    </source>
</evidence>
<dbReference type="RefSeq" id="WP_134572539.1">
    <property type="nucleotide sequence ID" value="NZ_SOGT01000012.1"/>
</dbReference>
<dbReference type="InterPro" id="IPR011707">
    <property type="entry name" value="Cu-oxidase-like_N"/>
</dbReference>
<keyword evidence="5" id="KW-1185">Reference proteome</keyword>
<evidence type="ECO:0000313" key="5">
    <source>
        <dbReference type="Proteomes" id="UP000298424"/>
    </source>
</evidence>
<dbReference type="Pfam" id="PF07732">
    <property type="entry name" value="Cu-oxidase_3"/>
    <property type="match status" value="2"/>
</dbReference>
<proteinExistence type="predicted"/>
<evidence type="ECO:0000313" key="4">
    <source>
        <dbReference type="EMBL" id="TFD25126.1"/>
    </source>
</evidence>